<proteinExistence type="inferred from homology"/>
<accession>A0A3B0T1Y3</accession>
<keyword evidence="2" id="KW-0479">Metal-binding</keyword>
<dbReference type="InterPro" id="IPR001279">
    <property type="entry name" value="Metallo-B-lactamas"/>
</dbReference>
<dbReference type="GO" id="GO:0046872">
    <property type="term" value="F:metal ion binding"/>
    <property type="evidence" value="ECO:0007669"/>
    <property type="project" value="UniProtKB-KW"/>
</dbReference>
<dbReference type="GO" id="GO:0016787">
    <property type="term" value="F:hydrolase activity"/>
    <property type="evidence" value="ECO:0007669"/>
    <property type="project" value="UniProtKB-KW"/>
</dbReference>
<dbReference type="InterPro" id="IPR051013">
    <property type="entry name" value="MBL_superfamily_lactonases"/>
</dbReference>
<dbReference type="SMART" id="SM00849">
    <property type="entry name" value="Lactamase_B"/>
    <property type="match status" value="1"/>
</dbReference>
<organism evidence="6">
    <name type="scientific">hydrothermal vent metagenome</name>
    <dbReference type="NCBI Taxonomy" id="652676"/>
    <lineage>
        <taxon>unclassified sequences</taxon>
        <taxon>metagenomes</taxon>
        <taxon>ecological metagenomes</taxon>
    </lineage>
</organism>
<protein>
    <submittedName>
        <fullName evidence="6">MBL-fold metallo-hydrolase superfamily</fullName>
    </submittedName>
</protein>
<dbReference type="EMBL" id="UOEL01000044">
    <property type="protein sequence ID" value="VAW10930.1"/>
    <property type="molecule type" value="Genomic_DNA"/>
</dbReference>
<sequence length="297" mass="33957">MMSLSFSILHTMKIYPIETGNFRLDGGAMFGVVPRTIWQKTNPADTNNLIKVAARSLLIEDGDRLILIDTGMGNKQSDKFFGHYHRWGDFTLDGSLAKLGFHRDDITDVFMTHLHFDHCGGSIQWNKDRTGYEPAFKNAIFWSNENHWAWATKPNVREKASFLKENLLPMQESGRLRFISSGDNSFIKQSELGFGILFVNGHTEKQMLPHIQYKGKTLVFVADLIPTVGHIPLPYIMGYDTRPLLTLTEKEVFLGKAVENDCFIFFEHDAHNEICTLRATEKGARLNETFTFNELFD</sequence>
<dbReference type="SUPFAM" id="SSF56281">
    <property type="entry name" value="Metallo-hydrolase/oxidoreductase"/>
    <property type="match status" value="1"/>
</dbReference>
<dbReference type="PANTHER" id="PTHR42978:SF6">
    <property type="entry name" value="QUORUM-QUENCHING LACTONASE YTNP-RELATED"/>
    <property type="match status" value="1"/>
</dbReference>
<keyword evidence="3 6" id="KW-0378">Hydrolase</keyword>
<evidence type="ECO:0000256" key="2">
    <source>
        <dbReference type="ARBA" id="ARBA00022723"/>
    </source>
</evidence>
<keyword evidence="4" id="KW-0862">Zinc</keyword>
<feature type="domain" description="Metallo-beta-lactamase" evidence="5">
    <location>
        <begin position="53"/>
        <end position="256"/>
    </location>
</feature>
<evidence type="ECO:0000256" key="1">
    <source>
        <dbReference type="ARBA" id="ARBA00007749"/>
    </source>
</evidence>
<dbReference type="CDD" id="cd16281">
    <property type="entry name" value="metallo-hydrolase-like_MBL-fold"/>
    <property type="match status" value="1"/>
</dbReference>
<gene>
    <name evidence="6" type="ORF">MNBD_BACTEROID03-380</name>
</gene>
<dbReference type="PANTHER" id="PTHR42978">
    <property type="entry name" value="QUORUM-QUENCHING LACTONASE YTNP-RELATED-RELATED"/>
    <property type="match status" value="1"/>
</dbReference>
<dbReference type="Pfam" id="PF00753">
    <property type="entry name" value="Lactamase_B"/>
    <property type="match status" value="1"/>
</dbReference>
<evidence type="ECO:0000256" key="4">
    <source>
        <dbReference type="ARBA" id="ARBA00022833"/>
    </source>
</evidence>
<dbReference type="InterPro" id="IPR036866">
    <property type="entry name" value="RibonucZ/Hydroxyglut_hydro"/>
</dbReference>
<evidence type="ECO:0000259" key="5">
    <source>
        <dbReference type="SMART" id="SM00849"/>
    </source>
</evidence>
<reference evidence="6" key="1">
    <citation type="submission" date="2018-06" db="EMBL/GenBank/DDBJ databases">
        <authorList>
            <person name="Zhirakovskaya E."/>
        </authorList>
    </citation>
    <scope>NUCLEOTIDE SEQUENCE</scope>
</reference>
<evidence type="ECO:0000313" key="6">
    <source>
        <dbReference type="EMBL" id="VAW10930.1"/>
    </source>
</evidence>
<comment type="similarity">
    <text evidence="1">Belongs to the metallo-beta-lactamase superfamily.</text>
</comment>
<name>A0A3B0T1Y3_9ZZZZ</name>
<dbReference type="AlphaFoldDB" id="A0A3B0T1Y3"/>
<evidence type="ECO:0000256" key="3">
    <source>
        <dbReference type="ARBA" id="ARBA00022801"/>
    </source>
</evidence>
<dbReference type="Gene3D" id="3.60.15.10">
    <property type="entry name" value="Ribonuclease Z/Hydroxyacylglutathione hydrolase-like"/>
    <property type="match status" value="1"/>
</dbReference>